<evidence type="ECO:0000256" key="3">
    <source>
        <dbReference type="ARBA" id="ARBA00022989"/>
    </source>
</evidence>
<dbReference type="VEuPathDB" id="FungiDB:YALI1_D24961g"/>
<dbReference type="RefSeq" id="XP_503041.3">
    <property type="nucleotide sequence ID" value="XM_503041.3"/>
</dbReference>
<dbReference type="InterPro" id="IPR050598">
    <property type="entry name" value="AminoAcid_Transporter"/>
</dbReference>
<feature type="transmembrane region" description="Helical" evidence="6">
    <location>
        <begin position="433"/>
        <end position="449"/>
    </location>
</feature>
<dbReference type="PIRSF" id="PIRSF006060">
    <property type="entry name" value="AA_transporter"/>
    <property type="match status" value="1"/>
</dbReference>
<dbReference type="PANTHER" id="PTHR11785">
    <property type="entry name" value="AMINO ACID TRANSPORTER"/>
    <property type="match status" value="1"/>
</dbReference>
<comment type="subcellular location">
    <subcellularLocation>
        <location evidence="1">Membrane</location>
        <topology evidence="1">Multi-pass membrane protein</topology>
    </subcellularLocation>
</comment>
<evidence type="ECO:0000313" key="7">
    <source>
        <dbReference type="EMBL" id="AOW04328.1"/>
    </source>
</evidence>
<evidence type="ECO:0000313" key="8">
    <source>
        <dbReference type="Proteomes" id="UP000182444"/>
    </source>
</evidence>
<keyword evidence="4 6" id="KW-0472">Membrane</keyword>
<name>A0A1D8NFB0_YARLL</name>
<protein>
    <recommendedName>
        <fullName evidence="9">High-affinity methionine permease</fullName>
    </recommendedName>
</protein>
<gene>
    <name evidence="7" type="ORF">YALI1_D24961g</name>
</gene>
<dbReference type="FunFam" id="1.20.1740.10:FF:000025">
    <property type="entry name" value="High-affinity methionine permease"/>
    <property type="match status" value="1"/>
</dbReference>
<dbReference type="PANTHER" id="PTHR11785:SF353">
    <property type="entry name" value="METHIONINE TRANSPORTER (EUROFUNG)"/>
    <property type="match status" value="1"/>
</dbReference>
<feature type="transmembrane region" description="Helical" evidence="6">
    <location>
        <begin position="499"/>
        <end position="524"/>
    </location>
</feature>
<evidence type="ECO:0000256" key="6">
    <source>
        <dbReference type="SAM" id="Phobius"/>
    </source>
</evidence>
<dbReference type="GeneID" id="2911180"/>
<dbReference type="EMBL" id="CP017556">
    <property type="protein sequence ID" value="AOW04328.1"/>
    <property type="molecule type" value="Genomic_DNA"/>
</dbReference>
<feature type="transmembrane region" description="Helical" evidence="6">
    <location>
        <begin position="404"/>
        <end position="421"/>
    </location>
</feature>
<feature type="transmembrane region" description="Helical" evidence="6">
    <location>
        <begin position="220"/>
        <end position="242"/>
    </location>
</feature>
<keyword evidence="3 6" id="KW-1133">Transmembrane helix</keyword>
<proteinExistence type="predicted"/>
<feature type="transmembrane region" description="Helical" evidence="6">
    <location>
        <begin position="263"/>
        <end position="280"/>
    </location>
</feature>
<evidence type="ECO:0000256" key="1">
    <source>
        <dbReference type="ARBA" id="ARBA00004141"/>
    </source>
</evidence>
<evidence type="ECO:0000256" key="5">
    <source>
        <dbReference type="SAM" id="MobiDB-lite"/>
    </source>
</evidence>
<dbReference type="Proteomes" id="UP000182444">
    <property type="component" value="Chromosome 1D"/>
</dbReference>
<feature type="transmembrane region" description="Helical" evidence="6">
    <location>
        <begin position="470"/>
        <end position="487"/>
    </location>
</feature>
<dbReference type="VEuPathDB" id="FungiDB:YALI0_D19646g"/>
<feature type="transmembrane region" description="Helical" evidence="6">
    <location>
        <begin position="190"/>
        <end position="208"/>
    </location>
</feature>
<feature type="transmembrane region" description="Helical" evidence="6">
    <location>
        <begin position="151"/>
        <end position="178"/>
    </location>
</feature>
<feature type="transmembrane region" description="Helical" evidence="6">
    <location>
        <begin position="107"/>
        <end position="131"/>
    </location>
</feature>
<feature type="region of interest" description="Disordered" evidence="5">
    <location>
        <begin position="1"/>
        <end position="37"/>
    </location>
</feature>
<dbReference type="KEGG" id="yli:2911180"/>
<dbReference type="GO" id="GO:0015179">
    <property type="term" value="F:L-amino acid transmembrane transporter activity"/>
    <property type="evidence" value="ECO:0007669"/>
    <property type="project" value="TreeGrafter"/>
</dbReference>
<dbReference type="eggNOG" id="KOG1287">
    <property type="taxonomic scope" value="Eukaryota"/>
</dbReference>
<dbReference type="InterPro" id="IPR002293">
    <property type="entry name" value="AA/rel_permease1"/>
</dbReference>
<dbReference type="Pfam" id="PF13520">
    <property type="entry name" value="AA_permease_2"/>
    <property type="match status" value="1"/>
</dbReference>
<evidence type="ECO:0000256" key="4">
    <source>
        <dbReference type="ARBA" id="ARBA00023136"/>
    </source>
</evidence>
<dbReference type="Gene3D" id="1.20.1740.10">
    <property type="entry name" value="Amino acid/polyamine transporter I"/>
    <property type="match status" value="1"/>
</dbReference>
<feature type="compositionally biased region" description="Low complexity" evidence="5">
    <location>
        <begin position="14"/>
        <end position="32"/>
    </location>
</feature>
<dbReference type="GO" id="GO:0016020">
    <property type="term" value="C:membrane"/>
    <property type="evidence" value="ECO:0007669"/>
    <property type="project" value="UniProtKB-SubCell"/>
</dbReference>
<accession>A0A1D8NFB0</accession>
<feature type="transmembrane region" description="Helical" evidence="6">
    <location>
        <begin position="300"/>
        <end position="322"/>
    </location>
</feature>
<organism evidence="7 8">
    <name type="scientific">Yarrowia lipolytica</name>
    <name type="common">Candida lipolytica</name>
    <dbReference type="NCBI Taxonomy" id="4952"/>
    <lineage>
        <taxon>Eukaryota</taxon>
        <taxon>Fungi</taxon>
        <taxon>Dikarya</taxon>
        <taxon>Ascomycota</taxon>
        <taxon>Saccharomycotina</taxon>
        <taxon>Dipodascomycetes</taxon>
        <taxon>Dipodascales</taxon>
        <taxon>Dipodascales incertae sedis</taxon>
        <taxon>Yarrowia</taxon>
    </lineage>
</organism>
<reference evidence="7 8" key="1">
    <citation type="journal article" date="2016" name="PLoS ONE">
        <title>Sequence Assembly of Yarrowia lipolytica Strain W29/CLIB89 Shows Transposable Element Diversity.</title>
        <authorList>
            <person name="Magnan C."/>
            <person name="Yu J."/>
            <person name="Chang I."/>
            <person name="Jahn E."/>
            <person name="Kanomata Y."/>
            <person name="Wu J."/>
            <person name="Zeller M."/>
            <person name="Oakes M."/>
            <person name="Baldi P."/>
            <person name="Sandmeyer S."/>
        </authorList>
    </citation>
    <scope>NUCLEOTIDE SEQUENCE [LARGE SCALE GENOMIC DNA]</scope>
    <source>
        <strain evidence="8">CLIB89(W29)</strain>
    </source>
</reference>
<keyword evidence="2 6" id="KW-0812">Transmembrane</keyword>
<evidence type="ECO:0000256" key="2">
    <source>
        <dbReference type="ARBA" id="ARBA00022692"/>
    </source>
</evidence>
<sequence length="557" mass="60494">MSIIDGIETRRDSGASSASAASSSSKNSISKSPIFTTETTPLVRGIVEGRNTHDPEADGKSESVSPLGRHVGPLTVVALNFSQMIGTGIFVAPGTILNSVGSIGASLVLWMFGIIVSFCGFSLYTEFASLYPSRSGGEVVYLEKAYPRPKFMVPVTFAICTVLLSYSASNAIVFAQYFMVSLNIKHTDGMEQFVAVATSVAVCIIAIVDTKWSMRLQSVIAYIKVGILIFVATTGLAVISGVTKIEKPLDNFKNPFSGTSTSPNVWAAALVKVIFSFAGWNNANNVLNEIPNPVKTVKIYGSIALALVSVLYMVCAVGYFAAIPKQEIKDSKLLTAALFFTKVYGDESTTRILPSLIAISSFGNLLSVTIGHSRVVREVGRQGVLPYPAFWTNTWPFGTPAGPLLVKLLLTIIVIMVPPPGDAFNFVIDLQSYPSNVFLVLLVIGLFLIRKRRRTRGLPSAPFEAWDCVLYLYLGVSLFLLVAPWIPPPGGKYGGDVSFFYATYCIVGIAILAVCGLYYFWWAVIWPKLGNFKHVEVLERLPDGSVFTRIVRQKNSF</sequence>
<evidence type="ECO:0008006" key="9">
    <source>
        <dbReference type="Google" id="ProtNLM"/>
    </source>
</evidence>
<dbReference type="AlphaFoldDB" id="A0A1D8NFB0"/>